<dbReference type="EMBL" id="JACHDP010000001">
    <property type="protein sequence ID" value="MBB5479301.1"/>
    <property type="molecule type" value="Genomic_DNA"/>
</dbReference>
<sequence>MTEAATDEHRPGATVGNSPVEAPARVHIVVTCANRKNLPVPAALRVGAMSDYLPRQRLAEWIRRLSDPGQPSTAATSLYAGEHWAAARQLATSARVEAQLWVCSAGYGLIPATAYVHPYAATFTLRADDSVGRSSTDNRDWWHGLTEWVGPEPGTPRSFHELARTNPDDTIIAVLSETYLRSCSHDLRRAAGQLRDPHRLTIVGPAQAEPDLNELVIAVTARMRPAVGGSLLSLNVRVAQRLVALITADPNTHRRSHLRALAHQLAVTAPLSTPRARGQRMTDDEVKSFIRPLADAGPTSATRLLRRLRDSGKSCEQARFRQLFNEVTSDVRC</sequence>
<dbReference type="AlphaFoldDB" id="A0A840W8C5"/>
<organism evidence="1 2">
    <name type="scientific">Micromonospora parathelypteridis</name>
    <dbReference type="NCBI Taxonomy" id="1839617"/>
    <lineage>
        <taxon>Bacteria</taxon>
        <taxon>Bacillati</taxon>
        <taxon>Actinomycetota</taxon>
        <taxon>Actinomycetes</taxon>
        <taxon>Micromonosporales</taxon>
        <taxon>Micromonosporaceae</taxon>
        <taxon>Micromonospora</taxon>
    </lineage>
</organism>
<dbReference type="Proteomes" id="UP000586947">
    <property type="component" value="Unassembled WGS sequence"/>
</dbReference>
<protein>
    <submittedName>
        <fullName evidence="1">Uncharacterized protein</fullName>
    </submittedName>
</protein>
<proteinExistence type="predicted"/>
<dbReference type="RefSeq" id="WP_229686970.1">
    <property type="nucleotide sequence ID" value="NZ_BMNF01000001.1"/>
</dbReference>
<keyword evidence="2" id="KW-1185">Reference proteome</keyword>
<evidence type="ECO:0000313" key="1">
    <source>
        <dbReference type="EMBL" id="MBB5479301.1"/>
    </source>
</evidence>
<gene>
    <name evidence="1" type="ORF">HNR20_003806</name>
</gene>
<accession>A0A840W8C5</accession>
<evidence type="ECO:0000313" key="2">
    <source>
        <dbReference type="Proteomes" id="UP000586947"/>
    </source>
</evidence>
<comment type="caution">
    <text evidence="1">The sequence shown here is derived from an EMBL/GenBank/DDBJ whole genome shotgun (WGS) entry which is preliminary data.</text>
</comment>
<reference evidence="1 2" key="1">
    <citation type="submission" date="2020-08" db="EMBL/GenBank/DDBJ databases">
        <title>Sequencing the genomes of 1000 actinobacteria strains.</title>
        <authorList>
            <person name="Klenk H.-P."/>
        </authorList>
    </citation>
    <scope>NUCLEOTIDE SEQUENCE [LARGE SCALE GENOMIC DNA]</scope>
    <source>
        <strain evidence="1 2">DSM 103125</strain>
    </source>
</reference>
<name>A0A840W8C5_9ACTN</name>